<organism evidence="2 3">
    <name type="scientific">Vermiconidia calcicola</name>
    <dbReference type="NCBI Taxonomy" id="1690605"/>
    <lineage>
        <taxon>Eukaryota</taxon>
        <taxon>Fungi</taxon>
        <taxon>Dikarya</taxon>
        <taxon>Ascomycota</taxon>
        <taxon>Pezizomycotina</taxon>
        <taxon>Dothideomycetes</taxon>
        <taxon>Dothideomycetidae</taxon>
        <taxon>Mycosphaerellales</taxon>
        <taxon>Extremaceae</taxon>
        <taxon>Vermiconidia</taxon>
    </lineage>
</organism>
<feature type="compositionally biased region" description="Polar residues" evidence="1">
    <location>
        <begin position="480"/>
        <end position="498"/>
    </location>
</feature>
<accession>A0AAV9QAR2</accession>
<feature type="compositionally biased region" description="Low complexity" evidence="1">
    <location>
        <begin position="206"/>
        <end position="215"/>
    </location>
</feature>
<feature type="compositionally biased region" description="Polar residues" evidence="1">
    <location>
        <begin position="536"/>
        <end position="545"/>
    </location>
</feature>
<feature type="compositionally biased region" description="Basic and acidic residues" evidence="1">
    <location>
        <begin position="982"/>
        <end position="994"/>
    </location>
</feature>
<gene>
    <name evidence="2" type="ORF">LTR25_003416</name>
</gene>
<feature type="region of interest" description="Disordered" evidence="1">
    <location>
        <begin position="531"/>
        <end position="619"/>
    </location>
</feature>
<evidence type="ECO:0000313" key="2">
    <source>
        <dbReference type="EMBL" id="KAK5539711.1"/>
    </source>
</evidence>
<feature type="region of interest" description="Disordered" evidence="1">
    <location>
        <begin position="642"/>
        <end position="697"/>
    </location>
</feature>
<feature type="compositionally biased region" description="Basic and acidic residues" evidence="1">
    <location>
        <begin position="811"/>
        <end position="834"/>
    </location>
</feature>
<feature type="region of interest" description="Disordered" evidence="1">
    <location>
        <begin position="795"/>
        <end position="994"/>
    </location>
</feature>
<sequence length="994" mass="108281">MESGLKKLWTRRKSKGRDAMRDSGVSSLRKSQSTDQAGWSVNGSPRSNHARSTSNEQSGRLLSPTTTTSSSLRPGSSNRRQPMLVGVSRPSTSPSRPGTSGSGSLMTAVNRAAADAVARAEQEYQQSAEHYAKTNRRQKAPRYIDIFSLSNADGSNPMPGYNEDVAERNLDLARVALGGTHEPIVPSSKYAEEVATRNAYPPLGESSSTNTSLSSPRRRFEDGVQSSLSRDIPSRVSDHPSVSVRSDNPERSRYQPTPKSFDVHPAQSSERPWQPQQQLHELPTEGQESSGVLPSHHLHHVRPATEGIREGMTASRSPGIYGHLDQNDVLRSYQLSTTELVQANPNDRPQYSRPGTAMSVAGANAPRRADYMRSPSSLSTTSSVVKRAINLPRRTIMDLTGTDSDVFSEMASESAYTSSPVVEQAKIDTVQRIPGKPSEHPIFKPDAAELRTKAARPAAVSSSLAEVAPSKAHQGPVSESLVSRTPTQPTKTSAFSPVSTVASLPPRASVLIQSKDGFDALEHMMVKPFMRESTPPAETSQQQTRDQLESPTDDDHATVEKEKDIEHGHVSVQGSASAVELPAVADINGGKKEDIDSRQNFPHAGPSPQPQVEEPVQPQQYIHMIAENVRPADFVDSSRSFGVHTRDFASPPPKSALKSVSEDHELAGDRRSKHVRYLRNRSASHDPSTGRTSVKSPDLPRIAIYQSTFNEAEFAHKQAEARAALIRLQESLNENFLTQTPPSRSSRPNAPKHAFSYSDGKPVAPSTIFAQVRNSPPVPAGPKFAADMSTDVVRTETPTSSYHNLTTVPEAADRENPRRRDMNGMLQERQERTKGKQKQQSQHLELSGPGPSIVDGEDDLHNNPLPLPPPLHINGRRFQQQQQQPVPPSPGEVSLSSFPLPVSSPRQSQSSRGGRPSSAEPMSIKGSSPSPAAQQQHMSQHSHQSSSGGASRVLRRPSSQRSQASSASVFSIPYHMIPDRSSSIRDRLVMEESE</sequence>
<feature type="compositionally biased region" description="Basic and acidic residues" evidence="1">
    <location>
        <begin position="660"/>
        <end position="670"/>
    </location>
</feature>
<feature type="region of interest" description="Disordered" evidence="1">
    <location>
        <begin position="1"/>
        <end position="107"/>
    </location>
</feature>
<comment type="caution">
    <text evidence="2">The sequence shown here is derived from an EMBL/GenBank/DDBJ whole genome shotgun (WGS) entry which is preliminary data.</text>
</comment>
<feature type="compositionally biased region" description="Basic and acidic residues" evidence="1">
    <location>
        <begin position="553"/>
        <end position="569"/>
    </location>
</feature>
<evidence type="ECO:0000256" key="1">
    <source>
        <dbReference type="SAM" id="MobiDB-lite"/>
    </source>
</evidence>
<feature type="compositionally biased region" description="Polar residues" evidence="1">
    <location>
        <begin position="796"/>
        <end position="807"/>
    </location>
</feature>
<feature type="region of interest" description="Disordered" evidence="1">
    <location>
        <begin position="120"/>
        <end position="140"/>
    </location>
</feature>
<dbReference type="Proteomes" id="UP001345827">
    <property type="component" value="Unassembled WGS sequence"/>
</dbReference>
<feature type="compositionally biased region" description="Polar residues" evidence="1">
    <location>
        <begin position="737"/>
        <end position="748"/>
    </location>
</feature>
<feature type="region of interest" description="Disordered" evidence="1">
    <location>
        <begin position="198"/>
        <end position="294"/>
    </location>
</feature>
<feature type="compositionally biased region" description="Low complexity" evidence="1">
    <location>
        <begin position="58"/>
        <end position="77"/>
    </location>
</feature>
<dbReference type="AlphaFoldDB" id="A0AAV9QAR2"/>
<feature type="compositionally biased region" description="Low complexity" evidence="1">
    <location>
        <begin position="926"/>
        <end position="968"/>
    </location>
</feature>
<feature type="region of interest" description="Disordered" evidence="1">
    <location>
        <begin position="737"/>
        <end position="761"/>
    </location>
</feature>
<proteinExistence type="predicted"/>
<feature type="region of interest" description="Disordered" evidence="1">
    <location>
        <begin position="461"/>
        <end position="498"/>
    </location>
</feature>
<feature type="compositionally biased region" description="Polar residues" evidence="1">
    <location>
        <begin position="266"/>
        <end position="279"/>
    </location>
</feature>
<name>A0AAV9QAR2_9PEZI</name>
<feature type="compositionally biased region" description="Low complexity" evidence="1">
    <location>
        <begin position="88"/>
        <end position="107"/>
    </location>
</feature>
<protein>
    <submittedName>
        <fullName evidence="2">Uncharacterized protein</fullName>
    </submittedName>
</protein>
<feature type="compositionally biased region" description="Low complexity" evidence="1">
    <location>
        <begin position="893"/>
        <end position="918"/>
    </location>
</feature>
<dbReference type="EMBL" id="JAXLQG010000005">
    <property type="protein sequence ID" value="KAK5539711.1"/>
    <property type="molecule type" value="Genomic_DNA"/>
</dbReference>
<feature type="compositionally biased region" description="Polar residues" evidence="1">
    <location>
        <begin position="24"/>
        <end position="57"/>
    </location>
</feature>
<keyword evidence="3" id="KW-1185">Reference proteome</keyword>
<feature type="compositionally biased region" description="Polar residues" evidence="1">
    <location>
        <begin position="685"/>
        <end position="695"/>
    </location>
</feature>
<reference evidence="2 3" key="1">
    <citation type="submission" date="2023-06" db="EMBL/GenBank/DDBJ databases">
        <title>Black Yeasts Isolated from many extreme environments.</title>
        <authorList>
            <person name="Coleine C."/>
            <person name="Stajich J.E."/>
            <person name="Selbmann L."/>
        </authorList>
    </citation>
    <scope>NUCLEOTIDE SEQUENCE [LARGE SCALE GENOMIC DNA]</scope>
    <source>
        <strain evidence="2 3">CCFEE 5887</strain>
    </source>
</reference>
<evidence type="ECO:0000313" key="3">
    <source>
        <dbReference type="Proteomes" id="UP001345827"/>
    </source>
</evidence>
<feature type="compositionally biased region" description="Low complexity" evidence="1">
    <location>
        <begin position="610"/>
        <end position="619"/>
    </location>
</feature>